<reference evidence="1" key="1">
    <citation type="submission" date="2020-07" db="EMBL/GenBank/DDBJ databases">
        <title>Huge and variable diversity of episymbiotic CPR bacteria and DPANN archaea in groundwater ecosystems.</title>
        <authorList>
            <person name="He C.Y."/>
            <person name="Keren R."/>
            <person name="Whittaker M."/>
            <person name="Farag I.F."/>
            <person name="Doudna J."/>
            <person name="Cate J.H.D."/>
            <person name="Banfield J.F."/>
        </authorList>
    </citation>
    <scope>NUCLEOTIDE SEQUENCE</scope>
    <source>
        <strain evidence="1">NC_groundwater_973_Pr1_S-0.2um_54_13</strain>
    </source>
</reference>
<organism evidence="1 2">
    <name type="scientific">Candidatus Sungiibacteriota bacterium</name>
    <dbReference type="NCBI Taxonomy" id="2750080"/>
    <lineage>
        <taxon>Bacteria</taxon>
        <taxon>Candidatus Sungiibacteriota</taxon>
    </lineage>
</organism>
<gene>
    <name evidence="1" type="ORF">HY221_00730</name>
</gene>
<name>A0A932R193_9BACT</name>
<accession>A0A932R193</accession>
<dbReference type="EMBL" id="JACQCR010000015">
    <property type="protein sequence ID" value="MBI3630847.1"/>
    <property type="molecule type" value="Genomic_DNA"/>
</dbReference>
<dbReference type="Proteomes" id="UP000753196">
    <property type="component" value="Unassembled WGS sequence"/>
</dbReference>
<dbReference type="AlphaFoldDB" id="A0A932R193"/>
<evidence type="ECO:0000313" key="2">
    <source>
        <dbReference type="Proteomes" id="UP000753196"/>
    </source>
</evidence>
<evidence type="ECO:0000313" key="1">
    <source>
        <dbReference type="EMBL" id="MBI3630847.1"/>
    </source>
</evidence>
<sequence length="134" mass="14863">MPKKLMEQDNTARQQWLIDTLHALRGYFRTRRPKEADNLVEIGIKDAEGMIIGCMDPREDLKKRLHLAEGEYFSAVTPGGFSDTQEAALKAKLSFMAENVPKARNAILVGQPTAAPISFCTASSPTNRKEKNGT</sequence>
<comment type="caution">
    <text evidence="1">The sequence shown here is derived from an EMBL/GenBank/DDBJ whole genome shotgun (WGS) entry which is preliminary data.</text>
</comment>
<proteinExistence type="predicted"/>
<protein>
    <submittedName>
        <fullName evidence="1">Uncharacterized protein</fullName>
    </submittedName>
</protein>